<proteinExistence type="predicted"/>
<sequence length="402" mass="44244">MYFYYSSSVLAGGEEKGKLVVFGDDLGDTGNLQHLENDTSIGYSSGRMTNGPVFVEYMATQLNKQLLSLAYANSTISNTASEAEMQRVPSLEMQIQNFTETERNWIRRKSGPHNSIAVVTVGTNDVIYKEAAKITAKTAQKLIDGMTKQIENMEKLGFGGIVVSNLPAIYVFPRWRLSAIVDSVREFVKTSNMLLRKWVVSHQNQKPDVRLWLLDVEEFMLVTANSSFAKKISAKNSTGSCITEIGKCDDPEDFVFFDDLHMDSRLHHLLGLAAADLVKGADIKYNAEYLGQMARKYDIGVLHQTTATAFAEKESLAAAGGAGMSTTGLGDPLITSTSSAATNRTVLSTCTMGDQTALAYEQQQQQQQHLKSSHACGLGDWSKRWTLLNHVALAFLISATFY</sequence>
<dbReference type="GO" id="GO:0016788">
    <property type="term" value="F:hydrolase activity, acting on ester bonds"/>
    <property type="evidence" value="ECO:0007669"/>
    <property type="project" value="InterPro"/>
</dbReference>
<comment type="caution">
    <text evidence="2">The sequence shown here is derived from an EMBL/GenBank/DDBJ whole genome shotgun (WGS) entry which is preliminary data.</text>
</comment>
<keyword evidence="1" id="KW-0378">Hydrolase</keyword>
<dbReference type="Pfam" id="PF00657">
    <property type="entry name" value="Lipase_GDSL"/>
    <property type="match status" value="1"/>
</dbReference>
<accession>A0A9W7XPI5</accession>
<protein>
    <submittedName>
        <fullName evidence="2">Uncharacterized protein</fullName>
    </submittedName>
</protein>
<keyword evidence="3" id="KW-1185">Reference proteome</keyword>
<dbReference type="PANTHER" id="PTHR45648:SF22">
    <property type="entry name" value="GDSL LIPASE_ACYLHYDROLASE FAMILY PROTEIN (AFU_ORTHOLOGUE AFUA_4G14700)"/>
    <property type="match status" value="1"/>
</dbReference>
<dbReference type="AlphaFoldDB" id="A0A9W7XPI5"/>
<dbReference type="Proteomes" id="UP001145021">
    <property type="component" value="Unassembled WGS sequence"/>
</dbReference>
<dbReference type="InterPro" id="IPR036514">
    <property type="entry name" value="SGNH_hydro_sf"/>
</dbReference>
<dbReference type="PANTHER" id="PTHR45648">
    <property type="entry name" value="GDSL LIPASE/ACYLHYDROLASE FAMILY PROTEIN (AFU_ORTHOLOGUE AFUA_4G14700)"/>
    <property type="match status" value="1"/>
</dbReference>
<organism evidence="2 3">
    <name type="scientific">Coemansia asiatica</name>
    <dbReference type="NCBI Taxonomy" id="1052880"/>
    <lineage>
        <taxon>Eukaryota</taxon>
        <taxon>Fungi</taxon>
        <taxon>Fungi incertae sedis</taxon>
        <taxon>Zoopagomycota</taxon>
        <taxon>Kickxellomycotina</taxon>
        <taxon>Kickxellomycetes</taxon>
        <taxon>Kickxellales</taxon>
        <taxon>Kickxellaceae</taxon>
        <taxon>Coemansia</taxon>
    </lineage>
</organism>
<evidence type="ECO:0000313" key="2">
    <source>
        <dbReference type="EMBL" id="KAJ1646859.1"/>
    </source>
</evidence>
<dbReference type="EMBL" id="JANBOH010000046">
    <property type="protein sequence ID" value="KAJ1646859.1"/>
    <property type="molecule type" value="Genomic_DNA"/>
</dbReference>
<reference evidence="2" key="1">
    <citation type="submission" date="2022-07" db="EMBL/GenBank/DDBJ databases">
        <title>Phylogenomic reconstructions and comparative analyses of Kickxellomycotina fungi.</title>
        <authorList>
            <person name="Reynolds N.K."/>
            <person name="Stajich J.E."/>
            <person name="Barry K."/>
            <person name="Grigoriev I.V."/>
            <person name="Crous P."/>
            <person name="Smith M.E."/>
        </authorList>
    </citation>
    <scope>NUCLEOTIDE SEQUENCE</scope>
    <source>
        <strain evidence="2">NBRC 105413</strain>
    </source>
</reference>
<dbReference type="InterPro" id="IPR001087">
    <property type="entry name" value="GDSL"/>
</dbReference>
<evidence type="ECO:0000313" key="3">
    <source>
        <dbReference type="Proteomes" id="UP001145021"/>
    </source>
</evidence>
<name>A0A9W7XPI5_9FUNG</name>
<gene>
    <name evidence="2" type="ORF">LPJ64_001679</name>
</gene>
<dbReference type="InterPro" id="IPR051058">
    <property type="entry name" value="GDSL_Est/Lipase"/>
</dbReference>
<dbReference type="Gene3D" id="3.40.50.1110">
    <property type="entry name" value="SGNH hydrolase"/>
    <property type="match status" value="1"/>
</dbReference>
<evidence type="ECO:0000256" key="1">
    <source>
        <dbReference type="ARBA" id="ARBA00022801"/>
    </source>
</evidence>